<organism evidence="1 2">
    <name type="scientific">Virgibacillus dokdonensis</name>
    <dbReference type="NCBI Taxonomy" id="302167"/>
    <lineage>
        <taxon>Bacteria</taxon>
        <taxon>Bacillati</taxon>
        <taxon>Bacillota</taxon>
        <taxon>Bacilli</taxon>
        <taxon>Bacillales</taxon>
        <taxon>Bacillaceae</taxon>
        <taxon>Virgibacillus</taxon>
    </lineage>
</organism>
<evidence type="ECO:0000313" key="2">
    <source>
        <dbReference type="Proteomes" id="UP000234237"/>
    </source>
</evidence>
<protein>
    <submittedName>
        <fullName evidence="1">Uncharacterized protein</fullName>
    </submittedName>
</protein>
<reference evidence="2" key="1">
    <citation type="submission" date="2016-11" db="EMBL/GenBank/DDBJ databases">
        <title>Complete genome sequence of Virgibacillus pantothenticus 21D, a halophilic bacterium isolated from the deep hypersaline anoxic basin Discovery in the Mediterranean Sea.</title>
        <authorList>
            <person name="Zeaiter Z."/>
            <person name="Booth J.M."/>
            <person name="Prosdocimi E.M."/>
            <person name="Mapelli F."/>
            <person name="Fusi M."/>
            <person name="Daffonchio D."/>
            <person name="Borin S."/>
            <person name="Crotti E."/>
        </authorList>
    </citation>
    <scope>NUCLEOTIDE SEQUENCE [LARGE SCALE GENOMIC DNA]</scope>
    <source>
        <strain evidence="2">21D</strain>
    </source>
</reference>
<name>A0A2K9J0M7_9BACI</name>
<proteinExistence type="predicted"/>
<dbReference type="KEGG" id="vpn:A21D_02402"/>
<sequence>MYQSFKFPSQYLNFHSIRERIVLAKKYKKGLTLKLTHGTVISVAKIALEISGKNIRKNLLTYLIEMC</sequence>
<accession>A0A2K9J0M7</accession>
<dbReference type="Proteomes" id="UP000234237">
    <property type="component" value="Chromosome"/>
</dbReference>
<gene>
    <name evidence="1" type="ORF">A21D_02402</name>
</gene>
<evidence type="ECO:0000313" key="1">
    <source>
        <dbReference type="EMBL" id="AUJ25466.1"/>
    </source>
</evidence>
<dbReference type="AlphaFoldDB" id="A0A2K9J0M7"/>
<dbReference type="EMBL" id="CP018622">
    <property type="protein sequence ID" value="AUJ25466.1"/>
    <property type="molecule type" value="Genomic_DNA"/>
</dbReference>